<sequence length="152" mass="17768">MRHSLVKIAFYLAMLAALAGLGLKHGSWAPYLLSYPILLVAHVVLVRLYFQFTVGGMMRNWTFHWGFFWIGLLPVGNASIRLVSRVQLHLFWIGLTGLAVLYPWMPPNWMYALMLVHMWMLVPRLWMLFRFRPYRKAGLIKITGKDTSCYLH</sequence>
<gene>
    <name evidence="2" type="ORF">B5M42_19595</name>
</gene>
<evidence type="ECO:0000313" key="3">
    <source>
        <dbReference type="Proteomes" id="UP000298246"/>
    </source>
</evidence>
<organism evidence="2 3">
    <name type="scientific">Paenibacillus athensensis</name>
    <dbReference type="NCBI Taxonomy" id="1967502"/>
    <lineage>
        <taxon>Bacteria</taxon>
        <taxon>Bacillati</taxon>
        <taxon>Bacillota</taxon>
        <taxon>Bacilli</taxon>
        <taxon>Bacillales</taxon>
        <taxon>Paenibacillaceae</taxon>
        <taxon>Paenibacillus</taxon>
    </lineage>
</organism>
<reference evidence="2 3" key="1">
    <citation type="submission" date="2017-03" db="EMBL/GenBank/DDBJ databases">
        <title>Isolation of Levoglucosan Utilizing Bacteria.</title>
        <authorList>
            <person name="Arya A.S."/>
        </authorList>
    </citation>
    <scope>NUCLEOTIDE SEQUENCE [LARGE SCALE GENOMIC DNA]</scope>
    <source>
        <strain evidence="2 3">MEC069</strain>
    </source>
</reference>
<comment type="caution">
    <text evidence="2">The sequence shown here is derived from an EMBL/GenBank/DDBJ whole genome shotgun (WGS) entry which is preliminary data.</text>
</comment>
<dbReference type="EMBL" id="MYFO01000032">
    <property type="protein sequence ID" value="TFE84713.1"/>
    <property type="molecule type" value="Genomic_DNA"/>
</dbReference>
<feature type="transmembrane region" description="Helical" evidence="1">
    <location>
        <begin position="30"/>
        <end position="50"/>
    </location>
</feature>
<dbReference type="AlphaFoldDB" id="A0A4Y8PX98"/>
<evidence type="ECO:0000313" key="2">
    <source>
        <dbReference type="EMBL" id="TFE84713.1"/>
    </source>
</evidence>
<dbReference type="Proteomes" id="UP000298246">
    <property type="component" value="Unassembled WGS sequence"/>
</dbReference>
<keyword evidence="1" id="KW-0472">Membrane</keyword>
<feature type="transmembrane region" description="Helical" evidence="1">
    <location>
        <begin position="111"/>
        <end position="129"/>
    </location>
</feature>
<keyword evidence="1" id="KW-1133">Transmembrane helix</keyword>
<feature type="transmembrane region" description="Helical" evidence="1">
    <location>
        <begin position="87"/>
        <end position="105"/>
    </location>
</feature>
<protein>
    <submittedName>
        <fullName evidence="2">Uncharacterized protein</fullName>
    </submittedName>
</protein>
<evidence type="ECO:0000256" key="1">
    <source>
        <dbReference type="SAM" id="Phobius"/>
    </source>
</evidence>
<feature type="transmembrane region" description="Helical" evidence="1">
    <location>
        <begin position="6"/>
        <end position="23"/>
    </location>
</feature>
<keyword evidence="3" id="KW-1185">Reference proteome</keyword>
<name>A0A4Y8PX98_9BACL</name>
<proteinExistence type="predicted"/>
<accession>A0A4Y8PX98</accession>
<feature type="transmembrane region" description="Helical" evidence="1">
    <location>
        <begin position="62"/>
        <end position="80"/>
    </location>
</feature>
<keyword evidence="1" id="KW-0812">Transmembrane</keyword>